<dbReference type="STRING" id="1777143.AWB82_06823"/>
<dbReference type="Pfam" id="PF00534">
    <property type="entry name" value="Glycos_transf_1"/>
    <property type="match status" value="1"/>
</dbReference>
<dbReference type="InterPro" id="IPR028098">
    <property type="entry name" value="Glyco_trans_4-like_N"/>
</dbReference>
<dbReference type="Pfam" id="PF13579">
    <property type="entry name" value="Glyco_trans_4_4"/>
    <property type="match status" value="1"/>
</dbReference>
<proteinExistence type="predicted"/>
<dbReference type="PANTHER" id="PTHR46401:SF8">
    <property type="entry name" value="BLL6006 PROTEIN"/>
    <property type="match status" value="1"/>
</dbReference>
<dbReference type="SUPFAM" id="SSF53756">
    <property type="entry name" value="UDP-Glycosyltransferase/glycogen phosphorylase"/>
    <property type="match status" value="1"/>
</dbReference>
<dbReference type="GO" id="GO:0016757">
    <property type="term" value="F:glycosyltransferase activity"/>
    <property type="evidence" value="ECO:0007669"/>
    <property type="project" value="InterPro"/>
</dbReference>
<dbReference type="RefSeq" id="WP_086973717.1">
    <property type="nucleotide sequence ID" value="NZ_FCOJ02000091.1"/>
</dbReference>
<feature type="domain" description="Glycosyl transferase family 1" evidence="1">
    <location>
        <begin position="268"/>
        <end position="423"/>
    </location>
</feature>
<sequence>MLSKSAASSTTYESDLAVPRFAHRPVEHREHVASDDLVAINSHVRPVRMVVFLETDNSVGGGFQQATNAALLAKRLPPELCTVTFVTTRRSAIEELRLSGIDARYLPVHRWQKLLARFHVMWRLLNPPPLLKKHVYFNWIDRSLRGMGADLVYFTGPSYLALVTAQFSYLFTVWDLAHRDEVDFPEVRSGGEFERREQIYQLALKKATGVVVDSEAGRDNVVRRYAVDRERVHVIPFSPAIGTQLPEHELNRPDRFIDIKEKYGLDCDYVYYPAQFWPHKNHVYLLRGLRSLEDRFGIRVGAVFSGRDFGNLAHVRSVAADLGLTDRIRFAGFVSDCEVTCLYRQAIALVMPTYFGPTNLPPYEAFQLRVPVLYSDLKNLRDQIGDAGLLIDLLNPGSMADALRKLIVDPDLKMLLVERGKQRIESLTDERRLSVLRTALEAFRARRMCWQTAPKMSPIGER</sequence>
<dbReference type="InterPro" id="IPR001296">
    <property type="entry name" value="Glyco_trans_1"/>
</dbReference>
<accession>A0A158DIZ6</accession>
<evidence type="ECO:0000259" key="2">
    <source>
        <dbReference type="Pfam" id="PF13579"/>
    </source>
</evidence>
<gene>
    <name evidence="3" type="ORF">AWB82_06823</name>
</gene>
<evidence type="ECO:0000259" key="1">
    <source>
        <dbReference type="Pfam" id="PF00534"/>
    </source>
</evidence>
<reference evidence="3" key="1">
    <citation type="submission" date="2016-01" db="EMBL/GenBank/DDBJ databases">
        <authorList>
            <person name="Peeters C."/>
        </authorList>
    </citation>
    <scope>NUCLEOTIDE SEQUENCE [LARGE SCALE GENOMIC DNA]</scope>
    <source>
        <strain evidence="3">LMG 29325</strain>
    </source>
</reference>
<feature type="domain" description="Glycosyltransferase subfamily 4-like N-terminal" evidence="2">
    <location>
        <begin position="69"/>
        <end position="236"/>
    </location>
</feature>
<keyword evidence="4" id="KW-1185">Reference proteome</keyword>
<comment type="caution">
    <text evidence="3">The sequence shown here is derived from an EMBL/GenBank/DDBJ whole genome shotgun (WGS) entry which is preliminary data.</text>
</comment>
<dbReference type="Gene3D" id="3.40.50.2000">
    <property type="entry name" value="Glycogen Phosphorylase B"/>
    <property type="match status" value="2"/>
</dbReference>
<dbReference type="AlphaFoldDB" id="A0A158DIZ6"/>
<evidence type="ECO:0000313" key="4">
    <source>
        <dbReference type="Proteomes" id="UP000054596"/>
    </source>
</evidence>
<dbReference type="EMBL" id="FCOJ02000091">
    <property type="protein sequence ID" value="SAK94611.1"/>
    <property type="molecule type" value="Genomic_DNA"/>
</dbReference>
<organism evidence="3 4">
    <name type="scientific">Caballeronia glebae</name>
    <dbReference type="NCBI Taxonomy" id="1777143"/>
    <lineage>
        <taxon>Bacteria</taxon>
        <taxon>Pseudomonadati</taxon>
        <taxon>Pseudomonadota</taxon>
        <taxon>Betaproteobacteria</taxon>
        <taxon>Burkholderiales</taxon>
        <taxon>Burkholderiaceae</taxon>
        <taxon>Caballeronia</taxon>
    </lineage>
</organism>
<dbReference type="OrthoDB" id="9813211at2"/>
<keyword evidence="3" id="KW-0808">Transferase</keyword>
<name>A0A158DIZ6_9BURK</name>
<protein>
    <submittedName>
        <fullName evidence="3">Glycosyl transferase, group 1</fullName>
    </submittedName>
</protein>
<dbReference type="PANTHER" id="PTHR46401">
    <property type="entry name" value="GLYCOSYLTRANSFERASE WBBK-RELATED"/>
    <property type="match status" value="1"/>
</dbReference>
<dbReference type="CDD" id="cd03809">
    <property type="entry name" value="GT4_MtfB-like"/>
    <property type="match status" value="1"/>
</dbReference>
<evidence type="ECO:0000313" key="3">
    <source>
        <dbReference type="EMBL" id="SAK94611.1"/>
    </source>
</evidence>
<dbReference type="Proteomes" id="UP000054596">
    <property type="component" value="Unassembled WGS sequence"/>
</dbReference>